<evidence type="ECO:0000256" key="1">
    <source>
        <dbReference type="SAM" id="Phobius"/>
    </source>
</evidence>
<dbReference type="EMBL" id="MT631529">
    <property type="protein sequence ID" value="QNO53028.1"/>
    <property type="molecule type" value="Genomic_DNA"/>
</dbReference>
<protein>
    <submittedName>
        <fullName evidence="2">Uncharacterized protein</fullName>
    </submittedName>
</protein>
<keyword evidence="1" id="KW-0472">Membrane</keyword>
<sequence>MNIFTKFQELSERYSTGRNIILLFIPWLIVGLTLLLYVIPEIRSCSNGLEIFDLRSNGYSAEEAKVLLESLGEEGRNVYLYKYVPLDMAFILIYLPLWSLILAFLFKKGFKPESRIHYFVVIPLFLALFDFLENTGVAIMLSIFPSFSSSLAGLAGILTVIKNYLATFFYVLVLIGIIGWIIKRVRVHKANNLISTSHKGG</sequence>
<dbReference type="AlphaFoldDB" id="A0A7G9YYE4"/>
<feature type="transmembrane region" description="Helical" evidence="1">
    <location>
        <begin position="20"/>
        <end position="39"/>
    </location>
</feature>
<feature type="transmembrane region" description="Helical" evidence="1">
    <location>
        <begin position="118"/>
        <end position="144"/>
    </location>
</feature>
<evidence type="ECO:0000313" key="2">
    <source>
        <dbReference type="EMBL" id="QNO53028.1"/>
    </source>
</evidence>
<keyword evidence="1" id="KW-1133">Transmembrane helix</keyword>
<feature type="transmembrane region" description="Helical" evidence="1">
    <location>
        <begin position="164"/>
        <end position="182"/>
    </location>
</feature>
<feature type="transmembrane region" description="Helical" evidence="1">
    <location>
        <begin position="88"/>
        <end position="106"/>
    </location>
</feature>
<accession>A0A7G9YYE4</accession>
<organism evidence="2">
    <name type="scientific">Candidatus Methanophagaceae archaeon ANME-1 ERB6</name>
    <dbReference type="NCBI Taxonomy" id="2759912"/>
    <lineage>
        <taxon>Archaea</taxon>
        <taxon>Methanobacteriati</taxon>
        <taxon>Methanobacteriota</taxon>
        <taxon>Stenosarchaea group</taxon>
        <taxon>Methanomicrobia</taxon>
        <taxon>Candidatus Methanophagales</taxon>
        <taxon>Candidatus Methanophagaceae</taxon>
    </lineage>
</organism>
<keyword evidence="1" id="KW-0812">Transmembrane</keyword>
<proteinExistence type="predicted"/>
<name>A0A7G9YYE4_9EURY</name>
<reference evidence="2" key="1">
    <citation type="submission" date="2020-06" db="EMBL/GenBank/DDBJ databases">
        <title>Unique genomic features of the anaerobic methanotrophic archaea.</title>
        <authorList>
            <person name="Chadwick G.L."/>
            <person name="Skennerton C.T."/>
            <person name="Laso-Perez R."/>
            <person name="Leu A.O."/>
            <person name="Speth D.R."/>
            <person name="Yu H."/>
            <person name="Morgan-Lang C."/>
            <person name="Hatzenpichler R."/>
            <person name="Goudeau D."/>
            <person name="Malmstrom R."/>
            <person name="Brazelton W.J."/>
            <person name="Woyke T."/>
            <person name="Hallam S.J."/>
            <person name="Tyson G.W."/>
            <person name="Wegener G."/>
            <person name="Boetius A."/>
            <person name="Orphan V."/>
        </authorList>
    </citation>
    <scope>NUCLEOTIDE SEQUENCE</scope>
</reference>
<gene>
    <name evidence="2" type="ORF">GKHFHOKN_00004</name>
</gene>